<sequence length="261" mass="27793">MFSGIAKAAARPAAAAAAATAAANAVQGSVQARAPPQGARQAAHPPAHSKIVDRDTEGWVLAELKDEMVLFEPFNAKEVDEAAGTVLALFGGRSTIAPIVSGPIITEVSEDADDVSTASGSQDDGLADAVIEATAAATADAVAMGRNEERKQLNELMAITTRMTRAFWTATPDYCKWRVPQREGPSGTNEAARLLMFSGPSSGRFEALMKLQLQQQLAKWDPSRHRSMTGVLITSLCALGFSNALNRVERVCWSRVGRLWD</sequence>
<dbReference type="AlphaFoldDB" id="A0A8J4LWA9"/>
<name>A0A8J4LWA9_9CHLO</name>
<reference evidence="2" key="1">
    <citation type="journal article" date="2021" name="Proc. Natl. Acad. Sci. U.S.A.">
        <title>Three genomes in the algal genus Volvox reveal the fate of a haploid sex-determining region after a transition to homothallism.</title>
        <authorList>
            <person name="Yamamoto K."/>
            <person name="Hamaji T."/>
            <person name="Kawai-Toyooka H."/>
            <person name="Matsuzaki R."/>
            <person name="Takahashi F."/>
            <person name="Nishimura Y."/>
            <person name="Kawachi M."/>
            <person name="Noguchi H."/>
            <person name="Minakuchi Y."/>
            <person name="Umen J.G."/>
            <person name="Toyoda A."/>
            <person name="Nozaki H."/>
        </authorList>
    </citation>
    <scope>NUCLEOTIDE SEQUENCE</scope>
    <source>
        <strain evidence="2">NIES-3785</strain>
    </source>
</reference>
<evidence type="ECO:0000313" key="3">
    <source>
        <dbReference type="Proteomes" id="UP000722791"/>
    </source>
</evidence>
<dbReference type="EMBL" id="BNCQ01000042">
    <property type="protein sequence ID" value="GIM12159.1"/>
    <property type="molecule type" value="Genomic_DNA"/>
</dbReference>
<comment type="caution">
    <text evidence="2">The sequence shown here is derived from an EMBL/GenBank/DDBJ whole genome shotgun (WGS) entry which is preliminary data.</text>
</comment>
<evidence type="ECO:0000256" key="1">
    <source>
        <dbReference type="SAM" id="MobiDB-lite"/>
    </source>
</evidence>
<protein>
    <submittedName>
        <fullName evidence="2">Uncharacterized protein</fullName>
    </submittedName>
</protein>
<proteinExistence type="predicted"/>
<dbReference type="Proteomes" id="UP000722791">
    <property type="component" value="Unassembled WGS sequence"/>
</dbReference>
<feature type="region of interest" description="Disordered" evidence="1">
    <location>
        <begin position="30"/>
        <end position="51"/>
    </location>
</feature>
<organism evidence="2 3">
    <name type="scientific">Volvox reticuliferus</name>
    <dbReference type="NCBI Taxonomy" id="1737510"/>
    <lineage>
        <taxon>Eukaryota</taxon>
        <taxon>Viridiplantae</taxon>
        <taxon>Chlorophyta</taxon>
        <taxon>core chlorophytes</taxon>
        <taxon>Chlorophyceae</taxon>
        <taxon>CS clade</taxon>
        <taxon>Chlamydomonadales</taxon>
        <taxon>Volvocaceae</taxon>
        <taxon>Volvox</taxon>
    </lineage>
</organism>
<gene>
    <name evidence="2" type="ORF">Vretimale_15574</name>
</gene>
<evidence type="ECO:0000313" key="2">
    <source>
        <dbReference type="EMBL" id="GIM12159.1"/>
    </source>
</evidence>
<accession>A0A8J4LWA9</accession>
<feature type="compositionally biased region" description="Low complexity" evidence="1">
    <location>
        <begin position="30"/>
        <end position="48"/>
    </location>
</feature>